<keyword evidence="1" id="KW-1133">Transmembrane helix</keyword>
<keyword evidence="1" id="KW-0812">Transmembrane</keyword>
<sequence length="180" mass="20033">MSKLWKILDSRIVAVLVFLVISPYWFAYVAQKTLMQSFPFLAASALKPEVVEVEKASGVKEIVDVKQILASLEVEFVKINPSKWPGKQEALFRIKNASAYALQNLSVNAVFYDENGKVLDARSTMLLSNTVYHPGAEQFFKFDYDYERRLAGEKSNIGLAHSAKAAILGVDVVQDGTPNT</sequence>
<reference evidence="3" key="1">
    <citation type="submission" date="2017-08" db="EMBL/GenBank/DDBJ databases">
        <title>Direct submision.</title>
        <authorList>
            <person name="Kim S.-J."/>
            <person name="Rhee S.-K."/>
        </authorList>
    </citation>
    <scope>NUCLEOTIDE SEQUENCE [LARGE SCALE GENOMIC DNA]</scope>
    <source>
        <strain evidence="3">GI5</strain>
    </source>
</reference>
<feature type="transmembrane region" description="Helical" evidence="1">
    <location>
        <begin position="12"/>
        <end position="30"/>
    </location>
</feature>
<accession>A0A2K9LL06</accession>
<evidence type="ECO:0000256" key="1">
    <source>
        <dbReference type="SAM" id="Phobius"/>
    </source>
</evidence>
<dbReference type="EMBL" id="CP022684">
    <property type="protein sequence ID" value="AUM13039.1"/>
    <property type="molecule type" value="Genomic_DNA"/>
</dbReference>
<dbReference type="AlphaFoldDB" id="A0A2K9LL06"/>
<evidence type="ECO:0000313" key="2">
    <source>
        <dbReference type="EMBL" id="AUM13039.1"/>
    </source>
</evidence>
<evidence type="ECO:0000313" key="3">
    <source>
        <dbReference type="Proteomes" id="UP000235116"/>
    </source>
</evidence>
<dbReference type="RefSeq" id="WP_101894418.1">
    <property type="nucleotide sequence ID" value="NZ_CP022684.1"/>
</dbReference>
<name>A0A2K9LL06_9GAMM</name>
<dbReference type="Proteomes" id="UP000235116">
    <property type="component" value="Chromosome"/>
</dbReference>
<organism evidence="2 3">
    <name type="scientific">Ketobacter alkanivorans</name>
    <dbReference type="NCBI Taxonomy" id="1917421"/>
    <lineage>
        <taxon>Bacteria</taxon>
        <taxon>Pseudomonadati</taxon>
        <taxon>Pseudomonadota</taxon>
        <taxon>Gammaproteobacteria</taxon>
        <taxon>Pseudomonadales</taxon>
        <taxon>Ketobacteraceae</taxon>
        <taxon>Ketobacter</taxon>
    </lineage>
</organism>
<keyword evidence="1" id="KW-0472">Membrane</keyword>
<proteinExistence type="predicted"/>
<protein>
    <submittedName>
        <fullName evidence="2">Uncharacterized protein</fullName>
    </submittedName>
</protein>
<keyword evidence="3" id="KW-1185">Reference proteome</keyword>
<gene>
    <name evidence="2" type="ORF">Kalk_11665</name>
</gene>
<dbReference type="KEGG" id="kak:Kalk_11665"/>